<comment type="caution">
    <text evidence="1">The sequence shown here is derived from an EMBL/GenBank/DDBJ whole genome shotgun (WGS) entry which is preliminary data.</text>
</comment>
<dbReference type="EMBL" id="CAJDYZ010001591">
    <property type="protein sequence ID" value="CAD1468980.1"/>
    <property type="molecule type" value="Genomic_DNA"/>
</dbReference>
<dbReference type="Proteomes" id="UP000752696">
    <property type="component" value="Unassembled WGS sequence"/>
</dbReference>
<reference evidence="1" key="1">
    <citation type="submission" date="2020-07" db="EMBL/GenBank/DDBJ databases">
        <authorList>
            <person name="Nazaruddin N."/>
        </authorList>
    </citation>
    <scope>NUCLEOTIDE SEQUENCE</scope>
</reference>
<protein>
    <submittedName>
        <fullName evidence="1">Uncharacterized protein</fullName>
    </submittedName>
</protein>
<dbReference type="AlphaFoldDB" id="A0A6V7GTX3"/>
<sequence>MSMITGAVQINDRLVTRLWEKLSIRQLNCRNAFLEKEENPDLCTL</sequence>
<keyword evidence="2" id="KW-1185">Reference proteome</keyword>
<evidence type="ECO:0000313" key="1">
    <source>
        <dbReference type="EMBL" id="CAD1468980.1"/>
    </source>
</evidence>
<name>A0A6V7GTX3_9HYME</name>
<organism evidence="1 2">
    <name type="scientific">Heterotrigona itama</name>
    <dbReference type="NCBI Taxonomy" id="395501"/>
    <lineage>
        <taxon>Eukaryota</taxon>
        <taxon>Metazoa</taxon>
        <taxon>Ecdysozoa</taxon>
        <taxon>Arthropoda</taxon>
        <taxon>Hexapoda</taxon>
        <taxon>Insecta</taxon>
        <taxon>Pterygota</taxon>
        <taxon>Neoptera</taxon>
        <taxon>Endopterygota</taxon>
        <taxon>Hymenoptera</taxon>
        <taxon>Apocrita</taxon>
        <taxon>Aculeata</taxon>
        <taxon>Apoidea</taxon>
        <taxon>Anthophila</taxon>
        <taxon>Apidae</taxon>
        <taxon>Heterotrigona</taxon>
    </lineage>
</organism>
<proteinExistence type="predicted"/>
<evidence type="ECO:0000313" key="2">
    <source>
        <dbReference type="Proteomes" id="UP000752696"/>
    </source>
</evidence>
<accession>A0A6V7GTX3</accession>
<feature type="non-terminal residue" evidence="1">
    <location>
        <position position="45"/>
    </location>
</feature>
<gene>
    <name evidence="1" type="ORF">MHI_LOCUS89157</name>
</gene>